<keyword evidence="7" id="KW-1185">Reference proteome</keyword>
<proteinExistence type="inferred from homology"/>
<feature type="domain" description="Sulfotransferase" evidence="4">
    <location>
        <begin position="426"/>
        <end position="538"/>
    </location>
</feature>
<dbReference type="EC" id="2.8.2.-" evidence="3"/>
<dbReference type="InterPro" id="IPR027417">
    <property type="entry name" value="P-loop_NTPase"/>
</dbReference>
<dbReference type="Gene3D" id="3.40.50.300">
    <property type="entry name" value="P-loop containing nucleotide triphosphate hydrolases"/>
    <property type="match status" value="1"/>
</dbReference>
<evidence type="ECO:0000256" key="2">
    <source>
        <dbReference type="PROSITE-ProRule" id="PRU10038"/>
    </source>
</evidence>
<dbReference type="InterPro" id="IPR050466">
    <property type="entry name" value="Carboxylest/Gibb_receptor"/>
</dbReference>
<dbReference type="PROSITE" id="PS01174">
    <property type="entry name" value="LIPASE_GDXG_SER"/>
    <property type="match status" value="1"/>
</dbReference>
<evidence type="ECO:0000256" key="1">
    <source>
        <dbReference type="ARBA" id="ARBA00010515"/>
    </source>
</evidence>
<keyword evidence="3" id="KW-0808">Transferase</keyword>
<organism evidence="6 7">
    <name type="scientific">Brassica napus</name>
    <name type="common">Rape</name>
    <dbReference type="NCBI Taxonomy" id="3708"/>
    <lineage>
        <taxon>Eukaryota</taxon>
        <taxon>Viridiplantae</taxon>
        <taxon>Streptophyta</taxon>
        <taxon>Embryophyta</taxon>
        <taxon>Tracheophyta</taxon>
        <taxon>Spermatophyta</taxon>
        <taxon>Magnoliopsida</taxon>
        <taxon>eudicotyledons</taxon>
        <taxon>Gunneridae</taxon>
        <taxon>Pentapetalae</taxon>
        <taxon>rosids</taxon>
        <taxon>malvids</taxon>
        <taxon>Brassicales</taxon>
        <taxon>Brassicaceae</taxon>
        <taxon>Brassiceae</taxon>
        <taxon>Brassica</taxon>
    </lineage>
</organism>
<gene>
    <name evidence="6" type="ORF">HID58_076606</name>
</gene>
<comment type="caution">
    <text evidence="6">The sequence shown here is derived from an EMBL/GenBank/DDBJ whole genome shotgun (WGS) entry which is preliminary data.</text>
</comment>
<evidence type="ECO:0000313" key="6">
    <source>
        <dbReference type="EMBL" id="KAH0869584.1"/>
    </source>
</evidence>
<dbReference type="PANTHER" id="PTHR23024">
    <property type="entry name" value="ARYLACETAMIDE DEACETYLASE"/>
    <property type="match status" value="1"/>
</dbReference>
<dbReference type="PANTHER" id="PTHR23024:SF446">
    <property type="entry name" value="CARBOXYLESTERASE 7-RELATED"/>
    <property type="match status" value="1"/>
</dbReference>
<evidence type="ECO:0000259" key="5">
    <source>
        <dbReference type="Pfam" id="PF07859"/>
    </source>
</evidence>
<comment type="similarity">
    <text evidence="3">Belongs to the sulfotransferase 1 family.</text>
</comment>
<name>A0ABQ7YMZ4_BRANA</name>
<reference evidence="6 7" key="1">
    <citation type="submission" date="2021-05" db="EMBL/GenBank/DDBJ databases">
        <title>Genome Assembly of Synthetic Allotetraploid Brassica napus Reveals Homoeologous Exchanges between Subgenomes.</title>
        <authorList>
            <person name="Davis J.T."/>
        </authorList>
    </citation>
    <scope>NUCLEOTIDE SEQUENCE [LARGE SCALE GENOMIC DNA]</scope>
    <source>
        <strain evidence="7">cv. Da-Ae</strain>
        <tissue evidence="6">Seedling</tissue>
    </source>
</reference>
<feature type="domain" description="Alpha/beta hydrolase fold-3" evidence="5">
    <location>
        <begin position="73"/>
        <end position="281"/>
    </location>
</feature>
<protein>
    <recommendedName>
        <fullName evidence="3">Sulfotransferase</fullName>
        <ecNumber evidence="3">2.8.2.-</ecNumber>
    </recommendedName>
</protein>
<dbReference type="SUPFAM" id="SSF52540">
    <property type="entry name" value="P-loop containing nucleoside triphosphate hydrolases"/>
    <property type="match status" value="1"/>
</dbReference>
<dbReference type="Pfam" id="PF07859">
    <property type="entry name" value="Abhydrolase_3"/>
    <property type="match status" value="1"/>
</dbReference>
<dbReference type="Proteomes" id="UP000824890">
    <property type="component" value="Unassembled WGS sequence"/>
</dbReference>
<comment type="similarity">
    <text evidence="1">Belongs to the 'GDXG' lipolytic enzyme family.</text>
</comment>
<dbReference type="InterPro" id="IPR033140">
    <property type="entry name" value="Lipase_GDXG_put_SER_AS"/>
</dbReference>
<dbReference type="InterPro" id="IPR000863">
    <property type="entry name" value="Sulfotransferase_dom"/>
</dbReference>
<dbReference type="Gene3D" id="3.40.50.1820">
    <property type="entry name" value="alpha/beta hydrolase"/>
    <property type="match status" value="1"/>
</dbReference>
<sequence>MDSEIDVDNSPAYRVYKSGRIERLSGETFKPPSLTPENGVVSKDTVYSPEHNLSVRIFLPEKASATGEKLPLLVYFHGGGFVIETAFSPTYHAFLTSTVAAADCLAISVDYRRAPEFPIPVPYGDSWDALKWVLPHASGAGPEQWINKHADFGKLFLAGDSAGGNICHHLATRAKREGIDSLISGVVLIHPYFWGKTPVDEFETRDETKRRGIEARWRVASPNSEDGVDDPLFNVVGSETVDLSGLGCGRVLVVVAGDDTFARQGLGYAAKLEKSGWEGEVESPDTDNARKVVNKVAEFIKKSVVTAASDFGPQGEPMIKCVKIYQKRDNSLLQPSNIAELSRNALPHGCTLTTHASKFFLHPPQKSSSSPCKTVYVSRGLKDTLVSAWHYKKKTSCMAQSWIKPVFALLFNSYCRIVHLYGPYWYEEITEEPGFQVKRPAEFLKPSIHGGRERIGGVHRELVYFAYLEIKKNGTISITRPAEFSNCPFTEEEQESGSVEETTTRVGVESNVFFRKCDVGDWKSYLIPQMAKTIEEIVGC</sequence>
<dbReference type="InterPro" id="IPR029058">
    <property type="entry name" value="AB_hydrolase_fold"/>
</dbReference>
<feature type="active site" evidence="2">
    <location>
        <position position="161"/>
    </location>
</feature>
<evidence type="ECO:0000313" key="7">
    <source>
        <dbReference type="Proteomes" id="UP000824890"/>
    </source>
</evidence>
<feature type="domain" description="Sulfotransferase" evidence="4">
    <location>
        <begin position="344"/>
        <end position="425"/>
    </location>
</feature>
<evidence type="ECO:0000256" key="3">
    <source>
        <dbReference type="RuleBase" id="RU361155"/>
    </source>
</evidence>
<evidence type="ECO:0000259" key="4">
    <source>
        <dbReference type="Pfam" id="PF00685"/>
    </source>
</evidence>
<dbReference type="Pfam" id="PF00685">
    <property type="entry name" value="Sulfotransfer_1"/>
    <property type="match status" value="2"/>
</dbReference>
<dbReference type="SUPFAM" id="SSF53474">
    <property type="entry name" value="alpha/beta-Hydrolases"/>
    <property type="match status" value="1"/>
</dbReference>
<dbReference type="InterPro" id="IPR013094">
    <property type="entry name" value="AB_hydrolase_3"/>
</dbReference>
<accession>A0ABQ7YMZ4</accession>
<dbReference type="EMBL" id="JAGKQM010000017">
    <property type="protein sequence ID" value="KAH0869584.1"/>
    <property type="molecule type" value="Genomic_DNA"/>
</dbReference>